<name>A0ABW5V0T6_9MICO</name>
<evidence type="ECO:0000313" key="1">
    <source>
        <dbReference type="EMBL" id="MFD2759080.1"/>
    </source>
</evidence>
<dbReference type="Proteomes" id="UP001597492">
    <property type="component" value="Unassembled WGS sequence"/>
</dbReference>
<accession>A0ABW5V0T6</accession>
<evidence type="ECO:0000313" key="2">
    <source>
        <dbReference type="Proteomes" id="UP001597492"/>
    </source>
</evidence>
<comment type="caution">
    <text evidence="1">The sequence shown here is derived from an EMBL/GenBank/DDBJ whole genome shotgun (WGS) entry which is preliminary data.</text>
</comment>
<dbReference type="RefSeq" id="WP_019617338.1">
    <property type="nucleotide sequence ID" value="NZ_JBHUNE010000008.1"/>
</dbReference>
<proteinExistence type="predicted"/>
<keyword evidence="2" id="KW-1185">Reference proteome</keyword>
<organism evidence="1 2">
    <name type="scientific">Gulosibacter faecalis</name>
    <dbReference type="NCBI Taxonomy" id="272240"/>
    <lineage>
        <taxon>Bacteria</taxon>
        <taxon>Bacillati</taxon>
        <taxon>Actinomycetota</taxon>
        <taxon>Actinomycetes</taxon>
        <taxon>Micrococcales</taxon>
        <taxon>Microbacteriaceae</taxon>
        <taxon>Gulosibacter</taxon>
    </lineage>
</organism>
<dbReference type="EMBL" id="JBHUNE010000008">
    <property type="protein sequence ID" value="MFD2759080.1"/>
    <property type="molecule type" value="Genomic_DNA"/>
</dbReference>
<gene>
    <name evidence="1" type="ORF">ACFSW7_11905</name>
</gene>
<sequence>MIRYDEVKNLEGEQAERVSALIDRSSEIWDMPEDLGKIEAWEQQAADCEAEGVPHLAASARFGQYTTYLLGGLPNEALEAYARLMQIIARYGDHIHPENLERFLGSVSSLADTLVDDPRVPLERIERVIGLVEETTKARGLNLADIWLAQAVLAAEKGDATATFDWLDRWHAAGSEGWTLDYLPTTQIETAIVMRVDPARALQLLEERFARLGVRPGPLDPNHPEVDELAGLRARLALLYARVGRRDVAATIGGELREQFGGDWMIRNIVVDDALTALEAFPEDAQAGADWTLSQLLYDGSDWSNVAAAARTRLLAEPEGEEGELLRAVALEGARRSDERSGSDVSTREVTEFWFAGLPEGPRPAVLDDAEVWDDPEERALAILKAGWFPRHADGVTLEDSPIALKDRFVEVSTRPMAIIEAASSEEADALTEEIYARANDVHLTSATFGARLFRALYAGTHGDFVGAVEHYAVAQEELSRTHATVQQGLLDSSFAVYPTIVELGMCEPKISLDRISQLMYVEHELRERLDAPTVHLAVAQAVVASYLGDAARLQTLAGEVTTRAEAERDDTDQYESLLQLVRLAEPYAPQYAATLARAVFDETTNPEQQRAALAWTAWFLRGEQDISRDVLDELESIDRDVESFGNVPGWVLLESLLQHPEARSWAIDAVESNIDNGVKEELATYAVIARALGGYQIDPERADSLRAEVLSIASELDARNGNTYQSTMLRGRWLGNA</sequence>
<protein>
    <submittedName>
        <fullName evidence="1">Uncharacterized protein</fullName>
    </submittedName>
</protein>
<reference evidence="2" key="1">
    <citation type="journal article" date="2019" name="Int. J. Syst. Evol. Microbiol.">
        <title>The Global Catalogue of Microorganisms (GCM) 10K type strain sequencing project: providing services to taxonomists for standard genome sequencing and annotation.</title>
        <authorList>
            <consortium name="The Broad Institute Genomics Platform"/>
            <consortium name="The Broad Institute Genome Sequencing Center for Infectious Disease"/>
            <person name="Wu L."/>
            <person name="Ma J."/>
        </authorList>
    </citation>
    <scope>NUCLEOTIDE SEQUENCE [LARGE SCALE GENOMIC DNA]</scope>
    <source>
        <strain evidence="2">TISTR 1514</strain>
    </source>
</reference>